<organism evidence="1 2">
    <name type="scientific">Pyronema omphalodes (strain CBS 100304)</name>
    <name type="common">Pyronema confluens</name>
    <dbReference type="NCBI Taxonomy" id="1076935"/>
    <lineage>
        <taxon>Eukaryota</taxon>
        <taxon>Fungi</taxon>
        <taxon>Dikarya</taxon>
        <taxon>Ascomycota</taxon>
        <taxon>Pezizomycotina</taxon>
        <taxon>Pezizomycetes</taxon>
        <taxon>Pezizales</taxon>
        <taxon>Pyronemataceae</taxon>
        <taxon>Pyronema</taxon>
    </lineage>
</organism>
<proteinExistence type="predicted"/>
<gene>
    <name evidence="1" type="ORF">PCON_14155</name>
</gene>
<reference evidence="1 2" key="1">
    <citation type="journal article" date="2013" name="PLoS Genet.">
        <title>The genome and development-dependent transcriptomes of Pyronema confluens: a window into fungal evolution.</title>
        <authorList>
            <person name="Traeger S."/>
            <person name="Altegoer F."/>
            <person name="Freitag M."/>
            <person name="Gabaldon T."/>
            <person name="Kempken F."/>
            <person name="Kumar A."/>
            <person name="Marcet-Houben M."/>
            <person name="Poggeler S."/>
            <person name="Stajich J.E."/>
            <person name="Nowrousian M."/>
        </authorList>
    </citation>
    <scope>NUCLEOTIDE SEQUENCE [LARGE SCALE GENOMIC DNA]</scope>
    <source>
        <strain evidence="2">CBS 100304</strain>
        <tissue evidence="1">Vegetative mycelium</tissue>
    </source>
</reference>
<name>U4LA33_PYROM</name>
<sequence>MRGVMGDNDGEGVLVYFVSLETGVWVGMHRISFVSDVALKGKILSDGE</sequence>
<evidence type="ECO:0000313" key="1">
    <source>
        <dbReference type="EMBL" id="CCX14561.1"/>
    </source>
</evidence>
<protein>
    <submittedName>
        <fullName evidence="1">Uncharacterized protein</fullName>
    </submittedName>
</protein>
<dbReference type="EMBL" id="HF936021">
    <property type="protein sequence ID" value="CCX14561.1"/>
    <property type="molecule type" value="Genomic_DNA"/>
</dbReference>
<evidence type="ECO:0000313" key="2">
    <source>
        <dbReference type="Proteomes" id="UP000018144"/>
    </source>
</evidence>
<dbReference type="Proteomes" id="UP000018144">
    <property type="component" value="Unassembled WGS sequence"/>
</dbReference>
<accession>U4LA33</accession>
<dbReference type="AlphaFoldDB" id="U4LA33"/>
<keyword evidence="2" id="KW-1185">Reference proteome</keyword>